<dbReference type="AlphaFoldDB" id="A0A1D8GDL7"/>
<protein>
    <recommendedName>
        <fullName evidence="2">Tyrosine specific protein phosphatases domain-containing protein</fullName>
    </recommendedName>
</protein>
<gene>
    <name evidence="3" type="ORF">Gferi_04970</name>
</gene>
<reference evidence="3 4" key="1">
    <citation type="submission" date="2016-09" db="EMBL/GenBank/DDBJ databases">
        <title>Genomic analysis reveals versatility of anaerobic energy metabolism of Geosporobacter ferrireducens IRF9 of phylum Firmicutes.</title>
        <authorList>
            <person name="Kim S.-J."/>
        </authorList>
    </citation>
    <scope>NUCLEOTIDE SEQUENCE [LARGE SCALE GENOMIC DNA]</scope>
    <source>
        <strain evidence="3 4">IRF9</strain>
    </source>
</reference>
<accession>A0A1D8GDL7</accession>
<dbReference type="OrthoDB" id="9815473at2"/>
<dbReference type="InterPro" id="IPR029021">
    <property type="entry name" value="Prot-tyrosine_phosphatase-like"/>
</dbReference>
<evidence type="ECO:0000256" key="1">
    <source>
        <dbReference type="ARBA" id="ARBA00009580"/>
    </source>
</evidence>
<dbReference type="Proteomes" id="UP000095743">
    <property type="component" value="Chromosome"/>
</dbReference>
<dbReference type="EMBL" id="CP017269">
    <property type="protein sequence ID" value="AOT68962.1"/>
    <property type="molecule type" value="Genomic_DNA"/>
</dbReference>
<organism evidence="3 4">
    <name type="scientific">Geosporobacter ferrireducens</name>
    <dbReference type="NCBI Taxonomy" id="1424294"/>
    <lineage>
        <taxon>Bacteria</taxon>
        <taxon>Bacillati</taxon>
        <taxon>Bacillota</taxon>
        <taxon>Clostridia</taxon>
        <taxon>Peptostreptococcales</taxon>
        <taxon>Thermotaleaceae</taxon>
        <taxon>Geosporobacter</taxon>
    </lineage>
</organism>
<evidence type="ECO:0000259" key="2">
    <source>
        <dbReference type="PROSITE" id="PS50056"/>
    </source>
</evidence>
<dbReference type="GO" id="GO:0004721">
    <property type="term" value="F:phosphoprotein phosphatase activity"/>
    <property type="evidence" value="ECO:0007669"/>
    <property type="project" value="InterPro"/>
</dbReference>
<feature type="domain" description="Tyrosine specific protein phosphatases" evidence="2">
    <location>
        <begin position="100"/>
        <end position="174"/>
    </location>
</feature>
<dbReference type="Pfam" id="PF13350">
    <property type="entry name" value="Y_phosphatase3"/>
    <property type="match status" value="1"/>
</dbReference>
<comment type="similarity">
    <text evidence="1">Belongs to the protein-tyrosine phosphatase family.</text>
</comment>
<dbReference type="InterPro" id="IPR026893">
    <property type="entry name" value="Tyr/Ser_Pase_IphP-type"/>
</dbReference>
<dbReference type="PANTHER" id="PTHR31126">
    <property type="entry name" value="TYROSINE-PROTEIN PHOSPHATASE"/>
    <property type="match status" value="1"/>
</dbReference>
<dbReference type="PANTHER" id="PTHR31126:SF1">
    <property type="entry name" value="TYROSINE SPECIFIC PROTEIN PHOSPHATASES DOMAIN-CONTAINING PROTEIN"/>
    <property type="match status" value="1"/>
</dbReference>
<dbReference type="InterPro" id="IPR000387">
    <property type="entry name" value="Tyr_Pase_dom"/>
</dbReference>
<dbReference type="Gene3D" id="3.90.190.10">
    <property type="entry name" value="Protein tyrosine phosphatase superfamily"/>
    <property type="match status" value="1"/>
</dbReference>
<dbReference type="STRING" id="1424294.Gferi_04970"/>
<dbReference type="KEGG" id="gfe:Gferi_04970"/>
<proteinExistence type="inferred from homology"/>
<name>A0A1D8GDL7_9FIRM</name>
<sequence>MRRFLLSSTLNTRDIGGYPTDCGNVTAYKVFLRSDAPIKVSDDDIKILLSNNITTIVDLRSDNEVQDRPCALKSHKNFEYYHCKIYGDGHLPTSVEAVPESYFEMVDEQTSVLNIMRVFAKAKDGVLYHCTAGKDRTGVISALLLLLAGVCKTDILADYQLSQAYLSSMLQQFCNSNKNIDVNIITPKIEYMEKFLNMFQQKYNSAEAYFLQIGLSDSEILQLKIKLNRNAISPNAAK</sequence>
<dbReference type="SUPFAM" id="SSF52799">
    <property type="entry name" value="(Phosphotyrosine protein) phosphatases II"/>
    <property type="match status" value="1"/>
</dbReference>
<keyword evidence="4" id="KW-1185">Reference proteome</keyword>
<dbReference type="RefSeq" id="WP_069974528.1">
    <property type="nucleotide sequence ID" value="NZ_CP017269.1"/>
</dbReference>
<evidence type="ECO:0000313" key="4">
    <source>
        <dbReference type="Proteomes" id="UP000095743"/>
    </source>
</evidence>
<dbReference type="PROSITE" id="PS50056">
    <property type="entry name" value="TYR_PHOSPHATASE_2"/>
    <property type="match status" value="1"/>
</dbReference>
<evidence type="ECO:0000313" key="3">
    <source>
        <dbReference type="EMBL" id="AOT68962.1"/>
    </source>
</evidence>